<dbReference type="EMBL" id="DVLU01000059">
    <property type="protein sequence ID" value="HIT85445.1"/>
    <property type="molecule type" value="Genomic_DNA"/>
</dbReference>
<feature type="compositionally biased region" description="Basic residues" evidence="1">
    <location>
        <begin position="291"/>
        <end position="300"/>
    </location>
</feature>
<dbReference type="AlphaFoldDB" id="A0A9D1H302"/>
<evidence type="ECO:0000256" key="2">
    <source>
        <dbReference type="SAM" id="Phobius"/>
    </source>
</evidence>
<feature type="signal peptide" evidence="3">
    <location>
        <begin position="1"/>
        <end position="25"/>
    </location>
</feature>
<keyword evidence="3" id="KW-0732">Signal</keyword>
<evidence type="ECO:0000313" key="5">
    <source>
        <dbReference type="Proteomes" id="UP000824165"/>
    </source>
</evidence>
<sequence length="313" mass="34713">MRDIKRIVIALCAASVMVFSATAFATSTDTSGRTTTTISASDMSSATTDTDMTDTETTDLSDGTETDTSGNTTAGNAAAGIVQDSSAPVPTAVSTGQQQAQTNVVQQTEASRDAEKRYASKGSLAVWIIITILLNAVISFVIGNRFYKLAKKDTHVSAELRALRRDLEEKFVSNVGGFTEMETDVANTNDNYSMNGSIKMPERKSTDFAAESEDVFRKWESRMSQRRAETRAEQAEAPADSEPDEEFEEEEERRPRRSYRPTRTTASKRAEEDEEYDGEDYEDEDEERDVKSKKSVKSKAKNLLNDIFPFKED</sequence>
<feature type="compositionally biased region" description="Acidic residues" evidence="1">
    <location>
        <begin position="51"/>
        <end position="65"/>
    </location>
</feature>
<gene>
    <name evidence="4" type="ORF">IAA60_06015</name>
</gene>
<keyword evidence="2" id="KW-1133">Transmembrane helix</keyword>
<organism evidence="4 5">
    <name type="scientific">Candidatus Ornithomonoglobus intestinigallinarum</name>
    <dbReference type="NCBI Taxonomy" id="2840894"/>
    <lineage>
        <taxon>Bacteria</taxon>
        <taxon>Bacillati</taxon>
        <taxon>Bacillota</taxon>
        <taxon>Clostridia</taxon>
        <taxon>Candidatus Ornithomonoglobus</taxon>
    </lineage>
</organism>
<feature type="compositionally biased region" description="Acidic residues" evidence="1">
    <location>
        <begin position="272"/>
        <end position="287"/>
    </location>
</feature>
<feature type="compositionally biased region" description="Polar residues" evidence="1">
    <location>
        <begin position="83"/>
        <end position="96"/>
    </location>
</feature>
<feature type="compositionally biased region" description="Acidic residues" evidence="1">
    <location>
        <begin position="239"/>
        <end position="251"/>
    </location>
</feature>
<dbReference type="Proteomes" id="UP000824165">
    <property type="component" value="Unassembled WGS sequence"/>
</dbReference>
<feature type="region of interest" description="Disordered" evidence="1">
    <location>
        <begin position="187"/>
        <end position="206"/>
    </location>
</feature>
<feature type="compositionally biased region" description="Low complexity" evidence="1">
    <location>
        <begin position="97"/>
        <end position="108"/>
    </location>
</feature>
<feature type="compositionally biased region" description="Low complexity" evidence="1">
    <location>
        <begin position="70"/>
        <end position="80"/>
    </location>
</feature>
<name>A0A9D1H302_9FIRM</name>
<feature type="compositionally biased region" description="Polar residues" evidence="1">
    <location>
        <begin position="187"/>
        <end position="196"/>
    </location>
</feature>
<comment type="caution">
    <text evidence="4">The sequence shown here is derived from an EMBL/GenBank/DDBJ whole genome shotgun (WGS) entry which is preliminary data.</text>
</comment>
<keyword evidence="2" id="KW-0472">Membrane</keyword>
<evidence type="ECO:0000313" key="4">
    <source>
        <dbReference type="EMBL" id="HIT85445.1"/>
    </source>
</evidence>
<feature type="transmembrane region" description="Helical" evidence="2">
    <location>
        <begin position="124"/>
        <end position="142"/>
    </location>
</feature>
<proteinExistence type="predicted"/>
<keyword evidence="2" id="KW-0812">Transmembrane</keyword>
<feature type="region of interest" description="Disordered" evidence="1">
    <location>
        <begin position="222"/>
        <end position="313"/>
    </location>
</feature>
<protein>
    <submittedName>
        <fullName evidence="4">Uncharacterized protein</fullName>
    </submittedName>
</protein>
<feature type="chain" id="PRO_5038426197" evidence="3">
    <location>
        <begin position="26"/>
        <end position="313"/>
    </location>
</feature>
<reference evidence="4" key="2">
    <citation type="journal article" date="2021" name="PeerJ">
        <title>Extensive microbial diversity within the chicken gut microbiome revealed by metagenomics and culture.</title>
        <authorList>
            <person name="Gilroy R."/>
            <person name="Ravi A."/>
            <person name="Getino M."/>
            <person name="Pursley I."/>
            <person name="Horton D.L."/>
            <person name="Alikhan N.F."/>
            <person name="Baker D."/>
            <person name="Gharbi K."/>
            <person name="Hall N."/>
            <person name="Watson M."/>
            <person name="Adriaenssens E.M."/>
            <person name="Foster-Nyarko E."/>
            <person name="Jarju S."/>
            <person name="Secka A."/>
            <person name="Antonio M."/>
            <person name="Oren A."/>
            <person name="Chaudhuri R.R."/>
            <person name="La Ragione R."/>
            <person name="Hildebrand F."/>
            <person name="Pallen M.J."/>
        </authorList>
    </citation>
    <scope>NUCLEOTIDE SEQUENCE</scope>
    <source>
        <strain evidence="4">CHK181-108</strain>
    </source>
</reference>
<feature type="compositionally biased region" description="Low complexity" evidence="1">
    <location>
        <begin position="29"/>
        <end position="50"/>
    </location>
</feature>
<reference evidence="4" key="1">
    <citation type="submission" date="2020-10" db="EMBL/GenBank/DDBJ databases">
        <authorList>
            <person name="Gilroy R."/>
        </authorList>
    </citation>
    <scope>NUCLEOTIDE SEQUENCE</scope>
    <source>
        <strain evidence="4">CHK181-108</strain>
    </source>
</reference>
<feature type="compositionally biased region" description="Basic and acidic residues" evidence="1">
    <location>
        <begin position="222"/>
        <end position="234"/>
    </location>
</feature>
<feature type="region of interest" description="Disordered" evidence="1">
    <location>
        <begin position="29"/>
        <end position="111"/>
    </location>
</feature>
<evidence type="ECO:0000256" key="3">
    <source>
        <dbReference type="SAM" id="SignalP"/>
    </source>
</evidence>
<accession>A0A9D1H302</accession>
<evidence type="ECO:0000256" key="1">
    <source>
        <dbReference type="SAM" id="MobiDB-lite"/>
    </source>
</evidence>